<dbReference type="SMART" id="SM00139">
    <property type="entry name" value="MyTH4"/>
    <property type="match status" value="2"/>
</dbReference>
<feature type="domain" description="SH3" evidence="13">
    <location>
        <begin position="917"/>
        <end position="980"/>
    </location>
</feature>
<dbReference type="CDD" id="cd14473">
    <property type="entry name" value="FERM_B-lobe"/>
    <property type="match status" value="2"/>
</dbReference>
<dbReference type="GO" id="GO:0003779">
    <property type="term" value="F:actin binding"/>
    <property type="evidence" value="ECO:0007669"/>
    <property type="project" value="UniProtKB-KW"/>
</dbReference>
<dbReference type="InterPro" id="IPR036961">
    <property type="entry name" value="Kinesin_motor_dom_sf"/>
</dbReference>
<dbReference type="InterPro" id="IPR019748">
    <property type="entry name" value="FERM_central"/>
</dbReference>
<evidence type="ECO:0000259" key="13">
    <source>
        <dbReference type="PROSITE" id="PS50002"/>
    </source>
</evidence>
<dbReference type="InterPro" id="IPR035963">
    <property type="entry name" value="FERM_2"/>
</dbReference>
<comment type="caution">
    <text evidence="12">Lacks conserved residue(s) required for the propagation of feature annotation.</text>
</comment>
<dbReference type="GO" id="GO:0016459">
    <property type="term" value="C:myosin complex"/>
    <property type="evidence" value="ECO:0007669"/>
    <property type="project" value="UniProtKB-KW"/>
</dbReference>
<proteinExistence type="inferred from homology"/>
<dbReference type="Gene3D" id="1.20.80.10">
    <property type="match status" value="2"/>
</dbReference>
<feature type="non-terminal residue" evidence="18">
    <location>
        <position position="1"/>
    </location>
</feature>
<dbReference type="Gene3D" id="1.20.5.190">
    <property type="match status" value="1"/>
</dbReference>
<dbReference type="Pfam" id="PF00063">
    <property type="entry name" value="Myosin_head"/>
    <property type="match status" value="1"/>
</dbReference>
<feature type="region of interest" description="Actin-binding" evidence="12">
    <location>
        <begin position="69"/>
        <end position="91"/>
    </location>
</feature>
<reference evidence="18" key="1">
    <citation type="submission" date="2015-11" db="EMBL/GenBank/DDBJ databases">
        <title>De novo transcriptome assembly of four potential Pierce s Disease insect vectors from Arizona vineyards.</title>
        <authorList>
            <person name="Tassone E.E."/>
        </authorList>
    </citation>
    <scope>NUCLEOTIDE SEQUENCE</scope>
</reference>
<feature type="domain" description="FERM" evidence="14">
    <location>
        <begin position="612"/>
        <end position="919"/>
    </location>
</feature>
<dbReference type="InterPro" id="IPR027417">
    <property type="entry name" value="P-loop_NTPase"/>
</dbReference>
<evidence type="ECO:0000256" key="10">
    <source>
        <dbReference type="ARBA" id="ARBA00023203"/>
    </source>
</evidence>
<dbReference type="Gene3D" id="1.25.40.530">
    <property type="entry name" value="MyTH4 domain"/>
    <property type="match status" value="2"/>
</dbReference>
<dbReference type="InterPro" id="IPR001452">
    <property type="entry name" value="SH3_domain"/>
</dbReference>
<dbReference type="PROSITE" id="PS51456">
    <property type="entry name" value="MYOSIN_MOTOR"/>
    <property type="match status" value="1"/>
</dbReference>
<dbReference type="GO" id="GO:0005524">
    <property type="term" value="F:ATP binding"/>
    <property type="evidence" value="ECO:0007669"/>
    <property type="project" value="UniProtKB-KW"/>
</dbReference>
<dbReference type="Pfam" id="PF00373">
    <property type="entry name" value="FERM_M"/>
    <property type="match status" value="1"/>
</dbReference>
<dbReference type="SMART" id="SM00242">
    <property type="entry name" value="MYSc"/>
    <property type="match status" value="1"/>
</dbReference>
<keyword evidence="3 11" id="KW-0728">SH3 domain</keyword>
<dbReference type="InterPro" id="IPR036028">
    <property type="entry name" value="SH3-like_dom_sf"/>
</dbReference>
<evidence type="ECO:0000259" key="15">
    <source>
        <dbReference type="PROSITE" id="PS51016"/>
    </source>
</evidence>
<feature type="domain" description="Myosin motor" evidence="16">
    <location>
        <begin position="1"/>
        <end position="191"/>
    </location>
</feature>
<evidence type="ECO:0000256" key="12">
    <source>
        <dbReference type="PROSITE-ProRule" id="PRU00782"/>
    </source>
</evidence>
<keyword evidence="5" id="KW-0677">Repeat</keyword>
<evidence type="ECO:0000313" key="17">
    <source>
        <dbReference type="EMBL" id="JAS44108.1"/>
    </source>
</evidence>
<evidence type="ECO:0000256" key="6">
    <source>
        <dbReference type="ARBA" id="ARBA00022741"/>
    </source>
</evidence>
<feature type="domain" description="MyTH4" evidence="15">
    <location>
        <begin position="1039"/>
        <end position="1185"/>
    </location>
</feature>
<feature type="domain" description="MyTH4" evidence="15">
    <location>
        <begin position="378"/>
        <end position="607"/>
    </location>
</feature>
<dbReference type="PROSITE" id="PS50002">
    <property type="entry name" value="SH3"/>
    <property type="match status" value="1"/>
</dbReference>
<dbReference type="InterPro" id="IPR051567">
    <property type="entry name" value="Unconventional_Myosin_ATPase"/>
</dbReference>
<evidence type="ECO:0000259" key="14">
    <source>
        <dbReference type="PROSITE" id="PS50057"/>
    </source>
</evidence>
<dbReference type="SUPFAM" id="SSF50729">
    <property type="entry name" value="PH domain-like"/>
    <property type="match status" value="1"/>
</dbReference>
<dbReference type="Gene3D" id="6.20.240.20">
    <property type="match status" value="1"/>
</dbReference>
<dbReference type="InterPro" id="IPR029071">
    <property type="entry name" value="Ubiquitin-like_domsf"/>
</dbReference>
<dbReference type="SUPFAM" id="SSF54236">
    <property type="entry name" value="Ubiquitin-like"/>
    <property type="match status" value="2"/>
</dbReference>
<dbReference type="Pfam" id="PF00784">
    <property type="entry name" value="MyTH4"/>
    <property type="match status" value="2"/>
</dbReference>
<dbReference type="Gene3D" id="1.20.58.530">
    <property type="match status" value="1"/>
</dbReference>
<evidence type="ECO:0000256" key="1">
    <source>
        <dbReference type="ARBA" id="ARBA00004496"/>
    </source>
</evidence>
<accession>A0A1B6G0K7</accession>
<evidence type="ECO:0000256" key="8">
    <source>
        <dbReference type="ARBA" id="ARBA00023123"/>
    </source>
</evidence>
<evidence type="ECO:0000256" key="4">
    <source>
        <dbReference type="ARBA" id="ARBA00022490"/>
    </source>
</evidence>
<evidence type="ECO:0000259" key="16">
    <source>
        <dbReference type="PROSITE" id="PS51456"/>
    </source>
</evidence>
<dbReference type="Gene3D" id="3.40.850.10">
    <property type="entry name" value="Kinesin motor domain"/>
    <property type="match status" value="1"/>
</dbReference>
<name>A0A1B6G0K7_9HEMI</name>
<dbReference type="Pfam" id="PF02174">
    <property type="entry name" value="IRS"/>
    <property type="match status" value="1"/>
</dbReference>
<dbReference type="SUPFAM" id="SSF52540">
    <property type="entry name" value="P-loop containing nucleoside triphosphate hydrolases"/>
    <property type="match status" value="1"/>
</dbReference>
<dbReference type="GO" id="GO:0030182">
    <property type="term" value="P:neuron differentiation"/>
    <property type="evidence" value="ECO:0007669"/>
    <property type="project" value="UniProtKB-ARBA"/>
</dbReference>
<dbReference type="PROSITE" id="PS50096">
    <property type="entry name" value="IQ"/>
    <property type="match status" value="3"/>
</dbReference>
<keyword evidence="10 12" id="KW-0009">Actin-binding</keyword>
<organism evidence="18">
    <name type="scientific">Cuerna arida</name>
    <dbReference type="NCBI Taxonomy" id="1464854"/>
    <lineage>
        <taxon>Eukaryota</taxon>
        <taxon>Metazoa</taxon>
        <taxon>Ecdysozoa</taxon>
        <taxon>Arthropoda</taxon>
        <taxon>Hexapoda</taxon>
        <taxon>Insecta</taxon>
        <taxon>Pterygota</taxon>
        <taxon>Neoptera</taxon>
        <taxon>Paraneoptera</taxon>
        <taxon>Hemiptera</taxon>
        <taxon>Auchenorrhyncha</taxon>
        <taxon>Membracoidea</taxon>
        <taxon>Cicadellidae</taxon>
        <taxon>Cicadellinae</taxon>
        <taxon>Proconiini</taxon>
        <taxon>Cuerna</taxon>
    </lineage>
</organism>
<dbReference type="PANTHER" id="PTHR22692:SF33">
    <property type="entry name" value="MYOSIN"/>
    <property type="match status" value="1"/>
</dbReference>
<dbReference type="InterPro" id="IPR002404">
    <property type="entry name" value="IRS_PTB"/>
</dbReference>
<evidence type="ECO:0000256" key="3">
    <source>
        <dbReference type="ARBA" id="ARBA00022443"/>
    </source>
</evidence>
<sequence length="1493" mass="169892">GIRHYAGAVTYRVEGFLEKNRNTLSKEWLELLTSSSNSMLKTLFAKDFAKTQLSSAKTQTVLSQYRTSLEALMTALVRCQPFFIRCIKPNDFKQPNMFDQSFCCRQLRHSGMMDTAKIRSMGYPIRLTYADFVYRYRIIVPAIPAAYKMKDPKTEAQRICRAVLTGNEHQLGQTKIFLKQHQSTLLELERDRVLEKSVMILQKYMRTWLIKKRFKQLRAAAVVVQKRWRGRKPRQHYLVIRHGYLRLQAVIRSRILHFSFVKLRSQITGLQARCRGFLIRKQKKALKPVPEEDVGDKDIDQWITSIFEAAIEGSEDVIPPTDKPMESPVKKAEFAPPPDLDRIPMRLSESDIDDGAEEDLAFRHFAASHFRGNISYQFSKRALKQSLLDLPLPADQVAAIALWVTILRFMGDLPEAQTAKVTANAPVMAILTATLSRNVTNASDYSQAIKLLKKENTMKDKNKLLDLSLANKNKLKKELSRGKLEGNALKSSYSQWLENTRSNILQKLHFIIGHGILRPELRDEIYCQVCKQLSGNPSTVSQARGWALMALCVGCFAPSPQLVPYLRSFLDQGPTPYNQFCRTRLQRTLQNGTRTQPPSWHELNAIRNQQSMTLAVNLSDGSTKYMEADSAITAQEICSQLSDHIGLQDRFGFSLFITVFGETIRLEAGSQHVMDAICRCEQDAAERGVAERDTPWQLVFRKEMFAPWQGLSVPDPVASNLIYRQVVRGVKAGEYRLTQEAEIAMMAAQQYYVDHGINLVAASLRNDLPEYIPARQLKQSGSTYWETLVTETFNKSYFVKDRVPEGMVKADVVNFAKSKWPLLFSKYYEATQISGPDVGAVNVILAVNSTGICIVTNAERVLLQLTYIEIHSIALLHHQAEKQFQLLTVQGYEFVYQSPSADVITDLIQWVITSLKQISKYFIAIQDYSPPGGGGLLNMKRGDLIALEEGERDGDWLTGYNVLTGDWGEFPATSVRVLPTILQPPLHIVAHFNKEGALDGTLRAKAIQRIIPVENKHTLEQYCKKSFREPLGSENLWQHSPQPLRLPLHKSLLSHPQKDAAVTGYMGVLKYMGDLPIPAGKQADITEIIFQGPMEHEVLRDELFCQLMKQLTDNKSLNSEEKGWELMCLATGLFAPSSEVLKELRLFLSSREQPFAYDSLQRLEECLTHGNRKHPPHWTEVQAMQQKVPITHTILFPNFTEQRFEVNSTTRIGDLVQHIGDRLNFQSAEGFCLVVSIRDKTVALANEEFLFDSIQEICSWVASDSSFKKGQSQRFLYELMYMRKVWLTMVPGKDRIADVVCHYPQEVPKYILGYQKCSKSDAAVLGALIFRADNGDRKLDLLDDSKKLMAKLVPPYHLKLQSNKEWKKAITEIYKKQMGMTSEDAKISYLRFVFPWSTFGSSFFDVKQTTEKRFPENITIAINKNGIFILDRQTREPLTLYPFTEVTSWTTTKSTFSLDVSSVRLVCMTPLGYKMDDLITSYTSLLGPRNNGV</sequence>
<dbReference type="Gene3D" id="2.30.30.40">
    <property type="entry name" value="SH3 Domains"/>
    <property type="match status" value="1"/>
</dbReference>
<keyword evidence="8 12" id="KW-0518">Myosin</keyword>
<dbReference type="PROSITE" id="PS50057">
    <property type="entry name" value="FERM_3"/>
    <property type="match status" value="2"/>
</dbReference>
<comment type="similarity">
    <text evidence="2 12">Belongs to the TRAFAC class myosin-kinesin ATPase superfamily. Myosin family.</text>
</comment>
<dbReference type="GO" id="GO:0071944">
    <property type="term" value="C:cell periphery"/>
    <property type="evidence" value="ECO:0007669"/>
    <property type="project" value="UniProtKB-ARBA"/>
</dbReference>
<comment type="subcellular location">
    <subcellularLocation>
        <location evidence="1">Cytoplasm</location>
    </subcellularLocation>
</comment>
<dbReference type="InterPro" id="IPR011993">
    <property type="entry name" value="PH-like_dom_sf"/>
</dbReference>
<dbReference type="SMART" id="SM00015">
    <property type="entry name" value="IQ"/>
    <property type="match status" value="3"/>
</dbReference>
<evidence type="ECO:0008006" key="19">
    <source>
        <dbReference type="Google" id="ProtNLM"/>
    </source>
</evidence>
<evidence type="ECO:0000256" key="9">
    <source>
        <dbReference type="ARBA" id="ARBA00023175"/>
    </source>
</evidence>
<dbReference type="InterPro" id="IPR000857">
    <property type="entry name" value="MyTH4_dom"/>
</dbReference>
<dbReference type="GO" id="GO:0120025">
    <property type="term" value="C:plasma membrane bounded cell projection"/>
    <property type="evidence" value="ECO:0007669"/>
    <property type="project" value="UniProtKB-ARBA"/>
</dbReference>
<dbReference type="InterPro" id="IPR000299">
    <property type="entry name" value="FERM_domain"/>
</dbReference>
<keyword evidence="6" id="KW-0547">Nucleotide-binding</keyword>
<dbReference type="InterPro" id="IPR014352">
    <property type="entry name" value="FERM/acyl-CoA-bd_prot_sf"/>
</dbReference>
<dbReference type="InterPro" id="IPR001609">
    <property type="entry name" value="Myosin_head_motor_dom-like"/>
</dbReference>
<dbReference type="CDD" id="cd17092">
    <property type="entry name" value="FERM1_F1_Myosin-VII"/>
    <property type="match status" value="1"/>
</dbReference>
<dbReference type="EMBL" id="GECZ01025661">
    <property type="protein sequence ID" value="JAS44108.1"/>
    <property type="molecule type" value="Transcribed_RNA"/>
</dbReference>
<evidence type="ECO:0000313" key="18">
    <source>
        <dbReference type="EMBL" id="JAS55978.1"/>
    </source>
</evidence>
<dbReference type="EMBL" id="GECZ01013791">
    <property type="protein sequence ID" value="JAS55978.1"/>
    <property type="molecule type" value="Transcribed_RNA"/>
</dbReference>
<dbReference type="Pfam" id="PF21989">
    <property type="entry name" value="RA_2"/>
    <property type="match status" value="2"/>
</dbReference>
<dbReference type="Gene3D" id="2.30.29.30">
    <property type="entry name" value="Pleckstrin-homology domain (PH domain)/Phosphotyrosine-binding domain (PTB)"/>
    <property type="match status" value="2"/>
</dbReference>
<gene>
    <name evidence="18" type="ORF">g.24427</name>
    <name evidence="17" type="ORF">g.24432</name>
</gene>
<dbReference type="InterPro" id="IPR019749">
    <property type="entry name" value="Band_41_domain"/>
</dbReference>
<dbReference type="SMART" id="SM00295">
    <property type="entry name" value="B41"/>
    <property type="match status" value="2"/>
</dbReference>
<keyword evidence="4" id="KW-0963">Cytoplasm</keyword>
<keyword evidence="9" id="KW-0505">Motor protein</keyword>
<protein>
    <recommendedName>
        <fullName evidence="19">Myosin motor domain-containing protein</fullName>
    </recommendedName>
</protein>
<evidence type="ECO:0000256" key="11">
    <source>
        <dbReference type="PROSITE-ProRule" id="PRU00192"/>
    </source>
</evidence>
<dbReference type="InterPro" id="IPR038185">
    <property type="entry name" value="MyTH4_dom_sf"/>
</dbReference>
<dbReference type="Pfam" id="PF21998">
    <property type="entry name" value="FERM_C1_MyoVII"/>
    <property type="match status" value="1"/>
</dbReference>
<dbReference type="SUPFAM" id="SSF50044">
    <property type="entry name" value="SH3-domain"/>
    <property type="match status" value="1"/>
</dbReference>
<evidence type="ECO:0000256" key="2">
    <source>
        <dbReference type="ARBA" id="ARBA00008314"/>
    </source>
</evidence>
<dbReference type="Gene3D" id="1.20.120.720">
    <property type="entry name" value="Myosin VI head, motor domain, U50 subdomain"/>
    <property type="match status" value="1"/>
</dbReference>
<dbReference type="GO" id="GO:0005737">
    <property type="term" value="C:cytoplasm"/>
    <property type="evidence" value="ECO:0007669"/>
    <property type="project" value="UniProtKB-SubCell"/>
</dbReference>
<feature type="domain" description="FERM" evidence="14">
    <location>
        <begin position="1190"/>
        <end position="1493"/>
    </location>
</feature>
<dbReference type="Pfam" id="PF00612">
    <property type="entry name" value="IQ"/>
    <property type="match status" value="2"/>
</dbReference>
<dbReference type="Gene3D" id="3.10.20.90">
    <property type="entry name" value="Phosphatidylinositol 3-kinase Catalytic Subunit, Chain A, domain 1"/>
    <property type="match status" value="2"/>
</dbReference>
<evidence type="ECO:0000256" key="5">
    <source>
        <dbReference type="ARBA" id="ARBA00022737"/>
    </source>
</evidence>
<dbReference type="SMART" id="SM00326">
    <property type="entry name" value="SH3"/>
    <property type="match status" value="1"/>
</dbReference>
<dbReference type="GO" id="GO:0009887">
    <property type="term" value="P:animal organ morphogenesis"/>
    <property type="evidence" value="ECO:0007669"/>
    <property type="project" value="UniProtKB-ARBA"/>
</dbReference>
<dbReference type="GO" id="GO:0003774">
    <property type="term" value="F:cytoskeletal motor activity"/>
    <property type="evidence" value="ECO:0007669"/>
    <property type="project" value="InterPro"/>
</dbReference>
<dbReference type="InterPro" id="IPR041793">
    <property type="entry name" value="MyoVII_FERM_C1"/>
</dbReference>
<keyword evidence="7" id="KW-0067">ATP-binding</keyword>
<dbReference type="InterPro" id="IPR000048">
    <property type="entry name" value="IQ_motif_EF-hand-BS"/>
</dbReference>
<evidence type="ECO:0000256" key="7">
    <source>
        <dbReference type="ARBA" id="ARBA00022840"/>
    </source>
</evidence>
<dbReference type="SUPFAM" id="SSF47031">
    <property type="entry name" value="Second domain of FERM"/>
    <property type="match status" value="2"/>
</dbReference>
<dbReference type="PROSITE" id="PS51016">
    <property type="entry name" value="MYTH4"/>
    <property type="match status" value="2"/>
</dbReference>
<dbReference type="PANTHER" id="PTHR22692">
    <property type="entry name" value="MYOSIN VII, XV"/>
    <property type="match status" value="1"/>
</dbReference>